<proteinExistence type="predicted"/>
<sequence>KSIENTGENDLMATGIVARVTPKFQQKTSIKTKVFELSKFGVGTEKKEAA</sequence>
<protein>
    <submittedName>
        <fullName evidence="1">Transposase</fullName>
    </submittedName>
</protein>
<dbReference type="EMBL" id="RKKB01000002">
    <property type="protein sequence ID" value="RPA32819.1"/>
    <property type="molecule type" value="Genomic_DNA"/>
</dbReference>
<accession>A0A3N4E3Q8</accession>
<organism evidence="1 2">
    <name type="scientific">Shewanella psychromarinicola</name>
    <dbReference type="NCBI Taxonomy" id="2487742"/>
    <lineage>
        <taxon>Bacteria</taxon>
        <taxon>Pseudomonadati</taxon>
        <taxon>Pseudomonadota</taxon>
        <taxon>Gammaproteobacteria</taxon>
        <taxon>Alteromonadales</taxon>
        <taxon>Shewanellaceae</taxon>
        <taxon>Shewanella</taxon>
    </lineage>
</organism>
<reference evidence="2" key="1">
    <citation type="submission" date="2018-11" db="EMBL/GenBank/DDBJ databases">
        <title>Shewanella sp. R106.</title>
        <authorList>
            <person name="Hwang Y.J."/>
            <person name="Hwang C.Y."/>
        </authorList>
    </citation>
    <scope>NUCLEOTIDE SEQUENCE [LARGE SCALE GENOMIC DNA]</scope>
    <source>
        <strain evidence="2">R106</strain>
    </source>
</reference>
<gene>
    <name evidence="1" type="ORF">EGC77_05440</name>
</gene>
<comment type="caution">
    <text evidence="1">The sequence shown here is derived from an EMBL/GenBank/DDBJ whole genome shotgun (WGS) entry which is preliminary data.</text>
</comment>
<dbReference type="AlphaFoldDB" id="A0A3N4E3Q8"/>
<feature type="non-terminal residue" evidence="1">
    <location>
        <position position="1"/>
    </location>
</feature>
<dbReference type="Proteomes" id="UP000278855">
    <property type="component" value="Unassembled WGS sequence"/>
</dbReference>
<name>A0A3N4E3Q8_9GAMM</name>
<evidence type="ECO:0000313" key="2">
    <source>
        <dbReference type="Proteomes" id="UP000278855"/>
    </source>
</evidence>
<evidence type="ECO:0000313" key="1">
    <source>
        <dbReference type="EMBL" id="RPA32819.1"/>
    </source>
</evidence>